<feature type="chain" id="PRO_5047404014" evidence="4">
    <location>
        <begin position="28"/>
        <end position="406"/>
    </location>
</feature>
<organism evidence="8 9">
    <name type="scientific">Hibiscus sabdariffa</name>
    <name type="common">roselle</name>
    <dbReference type="NCBI Taxonomy" id="183260"/>
    <lineage>
        <taxon>Eukaryota</taxon>
        <taxon>Viridiplantae</taxon>
        <taxon>Streptophyta</taxon>
        <taxon>Embryophyta</taxon>
        <taxon>Tracheophyta</taxon>
        <taxon>Spermatophyta</taxon>
        <taxon>Magnoliopsida</taxon>
        <taxon>eudicotyledons</taxon>
        <taxon>Gunneridae</taxon>
        <taxon>Pentapetalae</taxon>
        <taxon>rosids</taxon>
        <taxon>malvids</taxon>
        <taxon>Malvales</taxon>
        <taxon>Malvaceae</taxon>
        <taxon>Malvoideae</taxon>
        <taxon>Hibiscus</taxon>
    </lineage>
</organism>
<accession>A0ABR2RLE9</accession>
<dbReference type="Pfam" id="PF17766">
    <property type="entry name" value="fn3_6"/>
    <property type="match status" value="1"/>
</dbReference>
<name>A0ABR2RLE9_9ROSI</name>
<sequence length="406" mass="44071">MKCTDVKIFNAVLLLLAFITAVSTASADKQTYIVHMDKTKITDTYNSLVDSKPWHQAVLDSLADVSSQEEQEATPPELLYSYETAFSGFAAKLSSKQLESLKKMDGFVSAVPNKMLSLHTTRSPLFLGLQGKKGLWGSSNILSDVIIGVVDSGIWPEHVSFRDHGLPPVPERWRGTYLYSSVKALKSLPIVYGKSAGGSGAEYCVPGSLNPKLVKGKLVICEQGAVRRTEMGERVKLAGGAGMLIMTPLGEDPSTDVHVLPAAMLGALASEAILNLKYNESQISLFEDGFECPKKATMEPGDLNYPSFAVNFKLKAQNVTFTYKRTVTNVGIPRSTYKVSVETPKGVSVIVKPKVLSFKKLNEKLSYKVSFIGGSRKKTAGSASIGSLVWVSGNYRVRSSIAVTWL</sequence>
<dbReference type="InterPro" id="IPR037045">
    <property type="entry name" value="S8pro/Inhibitor_I9_sf"/>
</dbReference>
<dbReference type="SUPFAM" id="SSF52743">
    <property type="entry name" value="Subtilisin-like"/>
    <property type="match status" value="1"/>
</dbReference>
<feature type="signal peptide" evidence="4">
    <location>
        <begin position="1"/>
        <end position="27"/>
    </location>
</feature>
<evidence type="ECO:0000256" key="2">
    <source>
        <dbReference type="ARBA" id="ARBA00022729"/>
    </source>
</evidence>
<reference evidence="8 9" key="1">
    <citation type="journal article" date="2024" name="G3 (Bethesda)">
        <title>Genome assembly of Hibiscus sabdariffa L. provides insights into metabolisms of medicinal natural products.</title>
        <authorList>
            <person name="Kim T."/>
        </authorList>
    </citation>
    <scope>NUCLEOTIDE SEQUENCE [LARGE SCALE GENOMIC DNA]</scope>
    <source>
        <strain evidence="8">TK-2024</strain>
        <tissue evidence="8">Old leaves</tissue>
    </source>
</reference>
<dbReference type="Gene3D" id="3.50.30.30">
    <property type="match status" value="1"/>
</dbReference>
<feature type="domain" description="Subtilisin-like protease fibronectin type-III" evidence="7">
    <location>
        <begin position="302"/>
        <end position="403"/>
    </location>
</feature>
<dbReference type="Gene3D" id="3.40.50.200">
    <property type="entry name" value="Peptidase S8/S53 domain"/>
    <property type="match status" value="1"/>
</dbReference>
<protein>
    <submittedName>
        <fullName evidence="8">Uncharacterized protein</fullName>
    </submittedName>
</protein>
<evidence type="ECO:0000313" key="9">
    <source>
        <dbReference type="Proteomes" id="UP001396334"/>
    </source>
</evidence>
<dbReference type="Pfam" id="PF05922">
    <property type="entry name" value="Inhibitor_I9"/>
    <property type="match status" value="1"/>
</dbReference>
<dbReference type="Pfam" id="PF02225">
    <property type="entry name" value="PA"/>
    <property type="match status" value="1"/>
</dbReference>
<keyword evidence="9" id="KW-1185">Reference proteome</keyword>
<proteinExistence type="inferred from homology"/>
<feature type="domain" description="PA" evidence="5">
    <location>
        <begin position="188"/>
        <end position="272"/>
    </location>
</feature>
<keyword evidence="2 4" id="KW-0732">Signal</keyword>
<dbReference type="EMBL" id="JBBPBN010000022">
    <property type="protein sequence ID" value="KAK9013818.1"/>
    <property type="molecule type" value="Genomic_DNA"/>
</dbReference>
<dbReference type="InterPro" id="IPR010259">
    <property type="entry name" value="S8pro/Inhibitor_I9"/>
</dbReference>
<gene>
    <name evidence="8" type="ORF">V6N11_041813</name>
</gene>
<evidence type="ECO:0000259" key="6">
    <source>
        <dbReference type="Pfam" id="PF05922"/>
    </source>
</evidence>
<dbReference type="InterPro" id="IPR041469">
    <property type="entry name" value="Subtilisin-like_FN3"/>
</dbReference>
<dbReference type="Gene3D" id="3.30.70.80">
    <property type="entry name" value="Peptidase S8 propeptide/proteinase inhibitor I9"/>
    <property type="match status" value="1"/>
</dbReference>
<keyword evidence="3" id="KW-0325">Glycoprotein</keyword>
<evidence type="ECO:0000259" key="5">
    <source>
        <dbReference type="Pfam" id="PF02225"/>
    </source>
</evidence>
<dbReference type="InterPro" id="IPR045051">
    <property type="entry name" value="SBT"/>
</dbReference>
<comment type="caution">
    <text evidence="8">The sequence shown here is derived from an EMBL/GenBank/DDBJ whole genome shotgun (WGS) entry which is preliminary data.</text>
</comment>
<evidence type="ECO:0000259" key="7">
    <source>
        <dbReference type="Pfam" id="PF17766"/>
    </source>
</evidence>
<evidence type="ECO:0000313" key="8">
    <source>
        <dbReference type="EMBL" id="KAK9013818.1"/>
    </source>
</evidence>
<dbReference type="Gene3D" id="2.60.40.2310">
    <property type="match status" value="1"/>
</dbReference>
<dbReference type="PANTHER" id="PTHR10795">
    <property type="entry name" value="PROPROTEIN CONVERTASE SUBTILISIN/KEXIN"/>
    <property type="match status" value="1"/>
</dbReference>
<evidence type="ECO:0000256" key="1">
    <source>
        <dbReference type="ARBA" id="ARBA00011073"/>
    </source>
</evidence>
<feature type="domain" description="Inhibitor I9" evidence="6">
    <location>
        <begin position="31"/>
        <end position="119"/>
    </location>
</feature>
<comment type="similarity">
    <text evidence="1">Belongs to the peptidase S8 family.</text>
</comment>
<dbReference type="InterPro" id="IPR003137">
    <property type="entry name" value="PA_domain"/>
</dbReference>
<evidence type="ECO:0000256" key="3">
    <source>
        <dbReference type="ARBA" id="ARBA00023180"/>
    </source>
</evidence>
<dbReference type="Proteomes" id="UP001396334">
    <property type="component" value="Unassembled WGS sequence"/>
</dbReference>
<dbReference type="CDD" id="cd02120">
    <property type="entry name" value="PA_subtilisin_like"/>
    <property type="match status" value="1"/>
</dbReference>
<evidence type="ECO:0000256" key="4">
    <source>
        <dbReference type="SAM" id="SignalP"/>
    </source>
</evidence>
<dbReference type="InterPro" id="IPR036852">
    <property type="entry name" value="Peptidase_S8/S53_dom_sf"/>
</dbReference>